<evidence type="ECO:0000256" key="5">
    <source>
        <dbReference type="ARBA" id="ARBA00022553"/>
    </source>
</evidence>
<dbReference type="CDD" id="cd00082">
    <property type="entry name" value="HisKA"/>
    <property type="match status" value="1"/>
</dbReference>
<dbReference type="OrthoDB" id="9813151at2"/>
<evidence type="ECO:0000256" key="2">
    <source>
        <dbReference type="ARBA" id="ARBA00004236"/>
    </source>
</evidence>
<dbReference type="InterPro" id="IPR036890">
    <property type="entry name" value="HATPase_C_sf"/>
</dbReference>
<evidence type="ECO:0000256" key="3">
    <source>
        <dbReference type="ARBA" id="ARBA00012438"/>
    </source>
</evidence>
<dbReference type="InterPro" id="IPR035965">
    <property type="entry name" value="PAS-like_dom_sf"/>
</dbReference>
<keyword evidence="13" id="KW-0812">Transmembrane</keyword>
<keyword evidence="5" id="KW-0597">Phosphoprotein</keyword>
<dbReference type="CDD" id="cd06225">
    <property type="entry name" value="HAMP"/>
    <property type="match status" value="1"/>
</dbReference>
<keyword evidence="11 13" id="KW-0472">Membrane</keyword>
<dbReference type="EMBL" id="MZGW01000001">
    <property type="protein sequence ID" value="OPJ56871.1"/>
    <property type="molecule type" value="Genomic_DNA"/>
</dbReference>
<evidence type="ECO:0000256" key="7">
    <source>
        <dbReference type="ARBA" id="ARBA00022741"/>
    </source>
</evidence>
<evidence type="ECO:0000256" key="8">
    <source>
        <dbReference type="ARBA" id="ARBA00022777"/>
    </source>
</evidence>
<evidence type="ECO:0000313" key="18">
    <source>
        <dbReference type="Proteomes" id="UP000190140"/>
    </source>
</evidence>
<keyword evidence="18" id="KW-1185">Reference proteome</keyword>
<dbReference type="GO" id="GO:0005886">
    <property type="term" value="C:plasma membrane"/>
    <property type="evidence" value="ECO:0007669"/>
    <property type="project" value="UniProtKB-SubCell"/>
</dbReference>
<comment type="catalytic activity">
    <reaction evidence="1">
        <text>ATP + protein L-histidine = ADP + protein N-phospho-L-histidine.</text>
        <dbReference type="EC" id="2.7.13.3"/>
    </reaction>
</comment>
<protein>
    <recommendedName>
        <fullName evidence="3">histidine kinase</fullName>
        <ecNumber evidence="3">2.7.13.3</ecNumber>
    </recommendedName>
</protein>
<comment type="caution">
    <text evidence="17">The sequence shown here is derived from an EMBL/GenBank/DDBJ whole genome shotgun (WGS) entry which is preliminary data.</text>
</comment>
<dbReference type="GO" id="GO:0005524">
    <property type="term" value="F:ATP binding"/>
    <property type="evidence" value="ECO:0007669"/>
    <property type="project" value="UniProtKB-KW"/>
</dbReference>
<dbReference type="GO" id="GO:0000155">
    <property type="term" value="F:phosphorelay sensor kinase activity"/>
    <property type="evidence" value="ECO:0007669"/>
    <property type="project" value="InterPro"/>
</dbReference>
<dbReference type="AlphaFoldDB" id="A0A1V4IA50"/>
<dbReference type="CDD" id="cd00130">
    <property type="entry name" value="PAS"/>
    <property type="match status" value="1"/>
</dbReference>
<dbReference type="EC" id="2.7.13.3" evidence="3"/>
<dbReference type="PANTHER" id="PTHR45453">
    <property type="entry name" value="PHOSPHATE REGULON SENSOR PROTEIN PHOR"/>
    <property type="match status" value="1"/>
</dbReference>
<accession>A0A1V4IA50</accession>
<dbReference type="FunFam" id="3.30.565.10:FF:000023">
    <property type="entry name" value="PAS domain-containing sensor histidine kinase"/>
    <property type="match status" value="1"/>
</dbReference>
<dbReference type="PANTHER" id="PTHR45453:SF1">
    <property type="entry name" value="PHOSPHATE REGULON SENSOR PROTEIN PHOR"/>
    <property type="match status" value="1"/>
</dbReference>
<dbReference type="InterPro" id="IPR050351">
    <property type="entry name" value="BphY/WalK/GraS-like"/>
</dbReference>
<dbReference type="STRING" id="29349.CLOTH_01530"/>
<dbReference type="SMART" id="SM00387">
    <property type="entry name" value="HATPase_c"/>
    <property type="match status" value="1"/>
</dbReference>
<dbReference type="InterPro" id="IPR004358">
    <property type="entry name" value="Sig_transdc_His_kin-like_C"/>
</dbReference>
<feature type="domain" description="PAS" evidence="15">
    <location>
        <begin position="84"/>
        <end position="128"/>
    </location>
</feature>
<dbReference type="GO" id="GO:0004721">
    <property type="term" value="F:phosphoprotein phosphatase activity"/>
    <property type="evidence" value="ECO:0007669"/>
    <property type="project" value="TreeGrafter"/>
</dbReference>
<dbReference type="InterPro" id="IPR003661">
    <property type="entry name" value="HisK_dim/P_dom"/>
</dbReference>
<dbReference type="FunFam" id="1.10.287.130:FF:000008">
    <property type="entry name" value="Two-component sensor histidine kinase"/>
    <property type="match status" value="1"/>
</dbReference>
<feature type="coiled-coil region" evidence="12">
    <location>
        <begin position="64"/>
        <end position="98"/>
    </location>
</feature>
<dbReference type="Pfam" id="PF00512">
    <property type="entry name" value="HisKA"/>
    <property type="match status" value="1"/>
</dbReference>
<feature type="domain" description="Histidine kinase" evidence="14">
    <location>
        <begin position="208"/>
        <end position="423"/>
    </location>
</feature>
<evidence type="ECO:0000256" key="4">
    <source>
        <dbReference type="ARBA" id="ARBA00022475"/>
    </source>
</evidence>
<dbReference type="NCBIfam" id="TIGR00229">
    <property type="entry name" value="sensory_box"/>
    <property type="match status" value="1"/>
</dbReference>
<dbReference type="PROSITE" id="PS50885">
    <property type="entry name" value="HAMP"/>
    <property type="match status" value="1"/>
</dbReference>
<keyword evidence="13" id="KW-1133">Transmembrane helix</keyword>
<dbReference type="InterPro" id="IPR003660">
    <property type="entry name" value="HAMP_dom"/>
</dbReference>
<evidence type="ECO:0000256" key="9">
    <source>
        <dbReference type="ARBA" id="ARBA00022840"/>
    </source>
</evidence>
<organism evidence="17 18">
    <name type="scientific">Alkalithermobacter paradoxus</name>
    <dbReference type="NCBI Taxonomy" id="29349"/>
    <lineage>
        <taxon>Bacteria</taxon>
        <taxon>Bacillati</taxon>
        <taxon>Bacillota</taxon>
        <taxon>Clostridia</taxon>
        <taxon>Peptostreptococcales</taxon>
        <taxon>Tepidibacteraceae</taxon>
        <taxon>Alkalithermobacter</taxon>
    </lineage>
</organism>
<dbReference type="CDD" id="cd00075">
    <property type="entry name" value="HATPase"/>
    <property type="match status" value="1"/>
</dbReference>
<dbReference type="InterPro" id="IPR005467">
    <property type="entry name" value="His_kinase_dom"/>
</dbReference>
<evidence type="ECO:0000256" key="13">
    <source>
        <dbReference type="SAM" id="Phobius"/>
    </source>
</evidence>
<comment type="subcellular location">
    <subcellularLocation>
        <location evidence="2">Cell membrane</location>
    </subcellularLocation>
</comment>
<name>A0A1V4IA50_9FIRM</name>
<keyword evidence="7" id="KW-0547">Nucleotide-binding</keyword>
<dbReference type="SUPFAM" id="SSF47384">
    <property type="entry name" value="Homodimeric domain of signal transducing histidine kinase"/>
    <property type="match status" value="1"/>
</dbReference>
<dbReference type="SUPFAM" id="SSF55874">
    <property type="entry name" value="ATPase domain of HSP90 chaperone/DNA topoisomerase II/histidine kinase"/>
    <property type="match status" value="1"/>
</dbReference>
<evidence type="ECO:0000256" key="12">
    <source>
        <dbReference type="SAM" id="Coils"/>
    </source>
</evidence>
<dbReference type="SUPFAM" id="SSF55785">
    <property type="entry name" value="PYP-like sensor domain (PAS domain)"/>
    <property type="match status" value="1"/>
</dbReference>
<dbReference type="InterPro" id="IPR003594">
    <property type="entry name" value="HATPase_dom"/>
</dbReference>
<evidence type="ECO:0000256" key="1">
    <source>
        <dbReference type="ARBA" id="ARBA00000085"/>
    </source>
</evidence>
<dbReference type="Gene3D" id="3.30.565.10">
    <property type="entry name" value="Histidine kinase-like ATPase, C-terminal domain"/>
    <property type="match status" value="1"/>
</dbReference>
<dbReference type="PROSITE" id="PS50112">
    <property type="entry name" value="PAS"/>
    <property type="match status" value="1"/>
</dbReference>
<dbReference type="GO" id="GO:0016036">
    <property type="term" value="P:cellular response to phosphate starvation"/>
    <property type="evidence" value="ECO:0007669"/>
    <property type="project" value="TreeGrafter"/>
</dbReference>
<dbReference type="Proteomes" id="UP000190140">
    <property type="component" value="Unassembled WGS sequence"/>
</dbReference>
<keyword evidence="12" id="KW-0175">Coiled coil</keyword>
<dbReference type="PROSITE" id="PS50109">
    <property type="entry name" value="HIS_KIN"/>
    <property type="match status" value="1"/>
</dbReference>
<dbReference type="SMART" id="SM00388">
    <property type="entry name" value="HisKA"/>
    <property type="match status" value="1"/>
</dbReference>
<evidence type="ECO:0000256" key="11">
    <source>
        <dbReference type="ARBA" id="ARBA00023136"/>
    </source>
</evidence>
<gene>
    <name evidence="17" type="primary">phoR_1</name>
    <name evidence="17" type="ORF">CLOTH_01530</name>
</gene>
<evidence type="ECO:0000259" key="15">
    <source>
        <dbReference type="PROSITE" id="PS50112"/>
    </source>
</evidence>
<dbReference type="SMART" id="SM00091">
    <property type="entry name" value="PAS"/>
    <property type="match status" value="1"/>
</dbReference>
<dbReference type="RefSeq" id="WP_079410229.1">
    <property type="nucleotide sequence ID" value="NZ_MZGW01000001.1"/>
</dbReference>
<sequence length="423" mass="48855">MKDIENYLYVLLASLIIISVLIYRYSSILKKYFKDMTLASEKASTGDYYVKLTNNYSGDLGRLSNNFNSMIEKIRINIEELEDKNINLKAILKSISNGIVAIDNDERILLMNSIARKLFDYDKDDFEGMKYYKVINNKLFLETIKSLTTATDSKEVDLEDNKGNFYKIKVDPIRLEDEENMIIGSIINIEDVTEKIRLEKIRSEFVVNVTHELKTPLTSINGFVETLKNNDDIDKETRDRFLGIIETESNRLRRLIDDILMLSFIEGSKQKTDNITDLVQTFKEVYDVTYGLAQNKKIDYKYHFNKEKILIRANKDHIKQLFLNLVDNAIKYTQEKGIVFVEIIDKDDSITIHIKDNGIGIPQEDIPRIFERFYRVDKARNKKIGGTGLGLAIVKHIVLSLDGNISVNSKLNEGTEFIVQLPK</sequence>
<keyword evidence="10" id="KW-0902">Two-component regulatory system</keyword>
<dbReference type="Pfam" id="PF00989">
    <property type="entry name" value="PAS"/>
    <property type="match status" value="1"/>
</dbReference>
<dbReference type="InterPro" id="IPR013767">
    <property type="entry name" value="PAS_fold"/>
</dbReference>
<keyword evidence="8" id="KW-0418">Kinase</keyword>
<dbReference type="InterPro" id="IPR036097">
    <property type="entry name" value="HisK_dim/P_sf"/>
</dbReference>
<feature type="domain" description="HAMP" evidence="16">
    <location>
        <begin position="27"/>
        <end position="79"/>
    </location>
</feature>
<proteinExistence type="predicted"/>
<dbReference type="Pfam" id="PF02518">
    <property type="entry name" value="HATPase_c"/>
    <property type="match status" value="1"/>
</dbReference>
<evidence type="ECO:0000259" key="16">
    <source>
        <dbReference type="PROSITE" id="PS50885"/>
    </source>
</evidence>
<keyword evidence="4" id="KW-1003">Cell membrane</keyword>
<evidence type="ECO:0000256" key="6">
    <source>
        <dbReference type="ARBA" id="ARBA00022679"/>
    </source>
</evidence>
<keyword evidence="9" id="KW-0067">ATP-binding</keyword>
<keyword evidence="6 17" id="KW-0808">Transferase</keyword>
<feature type="transmembrane region" description="Helical" evidence="13">
    <location>
        <begin position="6"/>
        <end position="26"/>
    </location>
</feature>
<evidence type="ECO:0000256" key="10">
    <source>
        <dbReference type="ARBA" id="ARBA00023012"/>
    </source>
</evidence>
<evidence type="ECO:0000259" key="14">
    <source>
        <dbReference type="PROSITE" id="PS50109"/>
    </source>
</evidence>
<dbReference type="InterPro" id="IPR000014">
    <property type="entry name" value="PAS"/>
</dbReference>
<dbReference type="Gene3D" id="1.10.287.130">
    <property type="match status" value="1"/>
</dbReference>
<dbReference type="GO" id="GO:0006355">
    <property type="term" value="P:regulation of DNA-templated transcription"/>
    <property type="evidence" value="ECO:0007669"/>
    <property type="project" value="InterPro"/>
</dbReference>
<evidence type="ECO:0000313" key="17">
    <source>
        <dbReference type="EMBL" id="OPJ56871.1"/>
    </source>
</evidence>
<dbReference type="Gene3D" id="6.10.340.10">
    <property type="match status" value="1"/>
</dbReference>
<dbReference type="PRINTS" id="PR00344">
    <property type="entry name" value="BCTRLSENSOR"/>
</dbReference>
<dbReference type="Gene3D" id="3.30.450.20">
    <property type="entry name" value="PAS domain"/>
    <property type="match status" value="1"/>
</dbReference>
<reference evidence="17 18" key="1">
    <citation type="submission" date="2017-03" db="EMBL/GenBank/DDBJ databases">
        <title>Genome sequence of Clostridium thermoalcaliphilum DSM 7309.</title>
        <authorList>
            <person name="Poehlein A."/>
            <person name="Daniel R."/>
        </authorList>
    </citation>
    <scope>NUCLEOTIDE SEQUENCE [LARGE SCALE GENOMIC DNA]</scope>
    <source>
        <strain evidence="17 18">DSM 7309</strain>
    </source>
</reference>